<dbReference type="Proteomes" id="UP000321518">
    <property type="component" value="Unassembled WGS sequence"/>
</dbReference>
<feature type="region of interest" description="Disordered" evidence="1">
    <location>
        <begin position="193"/>
        <end position="265"/>
    </location>
</feature>
<organism evidence="2 3">
    <name type="scientific">Rhodotorula toruloides</name>
    <name type="common">Yeast</name>
    <name type="synonym">Rhodosporidium toruloides</name>
    <dbReference type="NCBI Taxonomy" id="5286"/>
    <lineage>
        <taxon>Eukaryota</taxon>
        <taxon>Fungi</taxon>
        <taxon>Dikarya</taxon>
        <taxon>Basidiomycota</taxon>
        <taxon>Pucciniomycotina</taxon>
        <taxon>Microbotryomycetes</taxon>
        <taxon>Sporidiobolales</taxon>
        <taxon>Sporidiobolaceae</taxon>
        <taxon>Rhodotorula</taxon>
    </lineage>
</organism>
<accession>A0A511KPX6</accession>
<reference evidence="2 3" key="1">
    <citation type="submission" date="2019-07" db="EMBL/GenBank/DDBJ databases">
        <title>Rhodotorula toruloides NBRC10032 genome sequencing.</title>
        <authorList>
            <person name="Shida Y."/>
            <person name="Takaku H."/>
            <person name="Ogasawara W."/>
            <person name="Mori K."/>
        </authorList>
    </citation>
    <scope>NUCLEOTIDE SEQUENCE [LARGE SCALE GENOMIC DNA]</scope>
    <source>
        <strain evidence="2 3">NBRC10032</strain>
    </source>
</reference>
<gene>
    <name evidence="2" type="ORF">Rt10032_c21g6435</name>
</gene>
<name>A0A511KPX6_RHOTO</name>
<comment type="caution">
    <text evidence="2">The sequence shown here is derived from an EMBL/GenBank/DDBJ whole genome shotgun (WGS) entry which is preliminary data.</text>
</comment>
<evidence type="ECO:0000313" key="2">
    <source>
        <dbReference type="EMBL" id="GEM12418.1"/>
    </source>
</evidence>
<evidence type="ECO:0000256" key="1">
    <source>
        <dbReference type="SAM" id="MobiDB-lite"/>
    </source>
</evidence>
<protein>
    <submittedName>
        <fullName evidence="2">Uncharacterized protein</fullName>
    </submittedName>
</protein>
<feature type="compositionally biased region" description="Polar residues" evidence="1">
    <location>
        <begin position="244"/>
        <end position="253"/>
    </location>
</feature>
<sequence length="295" mass="31424">MGVQVPEAERNGELFAKYELIPLDFDLSSGEAALEGLTSAQLAAVRFHPAATPDLILAAEDIFFGRRERDFAAGLSLPSAASTETPVNAPSVPPVVPSAAPIPPAPILPEAIAPEQPAPASGPLAPTLPVPPVVPQQVAPTATNLPLPVGLPGISAYTDVVPPAFAAAQPASHTPAKPKSRLPPTVLHSAHVQPPLMVEAQPKEENERKVRETERERERPVEREMTPGTKQREKEREEYKKSRSVNGRRTGLQTSTSETASNNASLEDGYELAYVAAQEAAEPGKERTLASFIYP</sequence>
<evidence type="ECO:0000313" key="3">
    <source>
        <dbReference type="Proteomes" id="UP000321518"/>
    </source>
</evidence>
<dbReference type="OrthoDB" id="2530499at2759"/>
<feature type="compositionally biased region" description="Basic and acidic residues" evidence="1">
    <location>
        <begin position="201"/>
        <end position="241"/>
    </location>
</feature>
<proteinExistence type="predicted"/>
<feature type="compositionally biased region" description="Low complexity" evidence="1">
    <location>
        <begin position="254"/>
        <end position="265"/>
    </location>
</feature>
<dbReference type="AlphaFoldDB" id="A0A511KPX6"/>
<dbReference type="EMBL" id="BJWK01000021">
    <property type="protein sequence ID" value="GEM12418.1"/>
    <property type="molecule type" value="Genomic_DNA"/>
</dbReference>